<gene>
    <name evidence="2" type="ORF">GCM10023196_097350</name>
</gene>
<keyword evidence="3" id="KW-1185">Reference proteome</keyword>
<evidence type="ECO:0000313" key="2">
    <source>
        <dbReference type="EMBL" id="GAA4638671.1"/>
    </source>
</evidence>
<feature type="region of interest" description="Disordered" evidence="1">
    <location>
        <begin position="1"/>
        <end position="28"/>
    </location>
</feature>
<evidence type="ECO:0000313" key="3">
    <source>
        <dbReference type="Proteomes" id="UP001501442"/>
    </source>
</evidence>
<protein>
    <submittedName>
        <fullName evidence="2">Uncharacterized protein</fullName>
    </submittedName>
</protein>
<dbReference type="Proteomes" id="UP001501442">
    <property type="component" value="Unassembled WGS sequence"/>
</dbReference>
<sequence length="72" mass="7750">MAGRRGEDECPGSLRRASEPVGEPEGEQRALAVAHHDEATPVHLALAREGPVGVQRLLRVEVEVDWDGSPAE</sequence>
<evidence type="ECO:0000256" key="1">
    <source>
        <dbReference type="SAM" id="MobiDB-lite"/>
    </source>
</evidence>
<organism evidence="2 3">
    <name type="scientific">Actinoallomurus vinaceus</name>
    <dbReference type="NCBI Taxonomy" id="1080074"/>
    <lineage>
        <taxon>Bacteria</taxon>
        <taxon>Bacillati</taxon>
        <taxon>Actinomycetota</taxon>
        <taxon>Actinomycetes</taxon>
        <taxon>Streptosporangiales</taxon>
        <taxon>Thermomonosporaceae</taxon>
        <taxon>Actinoallomurus</taxon>
    </lineage>
</organism>
<dbReference type="EMBL" id="BAABHK010000024">
    <property type="protein sequence ID" value="GAA4638671.1"/>
    <property type="molecule type" value="Genomic_DNA"/>
</dbReference>
<reference evidence="3" key="1">
    <citation type="journal article" date="2019" name="Int. J. Syst. Evol. Microbiol.">
        <title>The Global Catalogue of Microorganisms (GCM) 10K type strain sequencing project: providing services to taxonomists for standard genome sequencing and annotation.</title>
        <authorList>
            <consortium name="The Broad Institute Genomics Platform"/>
            <consortium name="The Broad Institute Genome Sequencing Center for Infectious Disease"/>
            <person name="Wu L."/>
            <person name="Ma J."/>
        </authorList>
    </citation>
    <scope>NUCLEOTIDE SEQUENCE [LARGE SCALE GENOMIC DNA]</scope>
    <source>
        <strain evidence="3">JCM 17939</strain>
    </source>
</reference>
<name>A0ABP8UVZ7_9ACTN</name>
<proteinExistence type="predicted"/>
<accession>A0ABP8UVZ7</accession>
<comment type="caution">
    <text evidence="2">The sequence shown here is derived from an EMBL/GenBank/DDBJ whole genome shotgun (WGS) entry which is preliminary data.</text>
</comment>